<gene>
    <name evidence="2" type="ORF">GCM10007423_10490</name>
</gene>
<feature type="transmembrane region" description="Helical" evidence="1">
    <location>
        <begin position="79"/>
        <end position="100"/>
    </location>
</feature>
<feature type="transmembrane region" description="Helical" evidence="1">
    <location>
        <begin position="41"/>
        <end position="59"/>
    </location>
</feature>
<feature type="transmembrane region" description="Helical" evidence="1">
    <location>
        <begin position="112"/>
        <end position="134"/>
    </location>
</feature>
<dbReference type="EMBL" id="BMIA01000001">
    <property type="protein sequence ID" value="GGH25902.1"/>
    <property type="molecule type" value="Genomic_DNA"/>
</dbReference>
<keyword evidence="1" id="KW-0812">Transmembrane</keyword>
<evidence type="ECO:0000256" key="1">
    <source>
        <dbReference type="SAM" id="Phobius"/>
    </source>
</evidence>
<reference evidence="3" key="1">
    <citation type="journal article" date="2019" name="Int. J. Syst. Evol. Microbiol.">
        <title>The Global Catalogue of Microorganisms (GCM) 10K type strain sequencing project: providing services to taxonomists for standard genome sequencing and annotation.</title>
        <authorList>
            <consortium name="The Broad Institute Genomics Platform"/>
            <consortium name="The Broad Institute Genome Sequencing Center for Infectious Disease"/>
            <person name="Wu L."/>
            <person name="Ma J."/>
        </authorList>
    </citation>
    <scope>NUCLEOTIDE SEQUENCE [LARGE SCALE GENOMIC DNA]</scope>
    <source>
        <strain evidence="3">CGMCC 1.15288</strain>
    </source>
</reference>
<feature type="transmembrane region" description="Helical" evidence="1">
    <location>
        <begin position="16"/>
        <end position="34"/>
    </location>
</feature>
<keyword evidence="1" id="KW-1133">Transmembrane helix</keyword>
<evidence type="ECO:0000313" key="2">
    <source>
        <dbReference type="EMBL" id="GGH25902.1"/>
    </source>
</evidence>
<keyword evidence="3" id="KW-1185">Reference proteome</keyword>
<keyword evidence="1" id="KW-0472">Membrane</keyword>
<accession>A0ABQ1YIH9</accession>
<name>A0ABQ1YIH9_9BACT</name>
<dbReference type="Proteomes" id="UP000600214">
    <property type="component" value="Unassembled WGS sequence"/>
</dbReference>
<protein>
    <submittedName>
        <fullName evidence="2">Membrane protein</fullName>
    </submittedName>
</protein>
<dbReference type="InterPro" id="IPR009781">
    <property type="entry name" value="DUF1345"/>
</dbReference>
<sequence length="230" mass="25800">MQAIRFINRLDAHHKLGISLIFGTLATIMTGSVVEKPINWMIGWLVYSAAHLGLAWVTILSSHPSEVRQEVDGQDSNRILIYLFVVAASFVSLFAILFLLHDAGKTASWSELTVHFILSFSCIVCSWILVHTVFTLRYAHLYYRSTEGGRNAGKQQHRGLEFPDDAEPDFLDFTYFSFVIGMTFQVSDVTISSRELRRLALVHSLLSFAFNTLLVALTINVVSGLIQSKS</sequence>
<feature type="transmembrane region" description="Helical" evidence="1">
    <location>
        <begin position="205"/>
        <end position="226"/>
    </location>
</feature>
<proteinExistence type="predicted"/>
<dbReference type="Pfam" id="PF07077">
    <property type="entry name" value="DUF1345"/>
    <property type="match status" value="1"/>
</dbReference>
<dbReference type="RefSeq" id="WP_188929365.1">
    <property type="nucleotide sequence ID" value="NZ_BMIA01000001.1"/>
</dbReference>
<evidence type="ECO:0000313" key="3">
    <source>
        <dbReference type="Proteomes" id="UP000600214"/>
    </source>
</evidence>
<organism evidence="2 3">
    <name type="scientific">Dyadobacter endophyticus</name>
    <dbReference type="NCBI Taxonomy" id="1749036"/>
    <lineage>
        <taxon>Bacteria</taxon>
        <taxon>Pseudomonadati</taxon>
        <taxon>Bacteroidota</taxon>
        <taxon>Cytophagia</taxon>
        <taxon>Cytophagales</taxon>
        <taxon>Spirosomataceae</taxon>
        <taxon>Dyadobacter</taxon>
    </lineage>
</organism>
<comment type="caution">
    <text evidence="2">The sequence shown here is derived from an EMBL/GenBank/DDBJ whole genome shotgun (WGS) entry which is preliminary data.</text>
</comment>